<dbReference type="Pfam" id="PF05137">
    <property type="entry name" value="PilN"/>
    <property type="match status" value="1"/>
</dbReference>
<evidence type="ECO:0008006" key="5">
    <source>
        <dbReference type="Google" id="ProtNLM"/>
    </source>
</evidence>
<evidence type="ECO:0000313" key="4">
    <source>
        <dbReference type="Proteomes" id="UP000576152"/>
    </source>
</evidence>
<name>A0ABR6HN65_9RHOB</name>
<accession>A0ABR6HN65</accession>
<keyword evidence="2" id="KW-0812">Transmembrane</keyword>
<keyword evidence="2" id="KW-1133">Transmembrane helix</keyword>
<keyword evidence="4" id="KW-1185">Reference proteome</keyword>
<keyword evidence="2" id="KW-0472">Membrane</keyword>
<dbReference type="Proteomes" id="UP000576152">
    <property type="component" value="Unassembled WGS sequence"/>
</dbReference>
<proteinExistence type="predicted"/>
<gene>
    <name evidence="3" type="ORF">FHS00_001570</name>
</gene>
<evidence type="ECO:0000256" key="2">
    <source>
        <dbReference type="SAM" id="Phobius"/>
    </source>
</evidence>
<dbReference type="EMBL" id="JACIBX010000004">
    <property type="protein sequence ID" value="MBB3711994.1"/>
    <property type="molecule type" value="Genomic_DNA"/>
</dbReference>
<dbReference type="InterPro" id="IPR007813">
    <property type="entry name" value="PilN"/>
</dbReference>
<keyword evidence="1" id="KW-0175">Coiled coil</keyword>
<organism evidence="3 4">
    <name type="scientific">Limimaricola variabilis</name>
    <dbReference type="NCBI Taxonomy" id="1492771"/>
    <lineage>
        <taxon>Bacteria</taxon>
        <taxon>Pseudomonadati</taxon>
        <taxon>Pseudomonadota</taxon>
        <taxon>Alphaproteobacteria</taxon>
        <taxon>Rhodobacterales</taxon>
        <taxon>Paracoccaceae</taxon>
        <taxon>Limimaricola</taxon>
    </lineage>
</organism>
<feature type="coiled-coil region" evidence="1">
    <location>
        <begin position="158"/>
        <end position="185"/>
    </location>
</feature>
<feature type="transmembrane region" description="Helical" evidence="2">
    <location>
        <begin position="135"/>
        <end position="152"/>
    </location>
</feature>
<comment type="caution">
    <text evidence="3">The sequence shown here is derived from an EMBL/GenBank/DDBJ whole genome shotgun (WGS) entry which is preliminary data.</text>
</comment>
<evidence type="ECO:0000313" key="3">
    <source>
        <dbReference type="EMBL" id="MBB3711994.1"/>
    </source>
</evidence>
<dbReference type="RefSeq" id="WP_183471550.1">
    <property type="nucleotide sequence ID" value="NZ_JACIBX010000004.1"/>
</dbReference>
<reference evidence="3 4" key="1">
    <citation type="submission" date="2020-08" db="EMBL/GenBank/DDBJ databases">
        <title>Genomic Encyclopedia of Type Strains, Phase III (KMG-III): the genomes of soil and plant-associated and newly described type strains.</title>
        <authorList>
            <person name="Whitman W."/>
        </authorList>
    </citation>
    <scope>NUCLEOTIDE SEQUENCE [LARGE SCALE GENOMIC DNA]</scope>
    <source>
        <strain evidence="3 4">CECT 8572</strain>
    </source>
</reference>
<evidence type="ECO:0000256" key="1">
    <source>
        <dbReference type="SAM" id="Coils"/>
    </source>
</evidence>
<sequence>METLQPSAAEQAALRTAARRGRPVDVELPRDVFLEKTVSIPRAARAQAQSAIAVQMRQEMPAQGRGLVWREALPERRGDRLHFPVLLMKQDELAALRRAVEETGAPLRLVRAAVMPGMAPFLDRRGVTDRAQRRWTALLVLLLALVAGWTLFERWSALSELESRNAALAREVAALMDQAVEAQQEAVSREASLSTLASEIASFEAEYHRLPILTDLTALLEDRVWLSALSLDRDEMRVTGFAEMEVTAVVEAIRSAPWAAEVALDGPVILDPVSRQNRFQLRVTLRAEEAT</sequence>
<protein>
    <recommendedName>
        <fullName evidence="5">PilN domain-containing protein</fullName>
    </recommendedName>
</protein>